<dbReference type="PANTHER" id="PTHR10963:SF55">
    <property type="entry name" value="GLYCOSIDE HYDROLASE FAMILY 16 PROTEIN"/>
    <property type="match status" value="1"/>
</dbReference>
<dbReference type="SUPFAM" id="SSF49899">
    <property type="entry name" value="Concanavalin A-like lectins/glucanases"/>
    <property type="match status" value="1"/>
</dbReference>
<evidence type="ECO:0000256" key="1">
    <source>
        <dbReference type="ARBA" id="ARBA00006865"/>
    </source>
</evidence>
<dbReference type="CDD" id="cd00146">
    <property type="entry name" value="PKD"/>
    <property type="match status" value="1"/>
</dbReference>
<evidence type="ECO:0000313" key="5">
    <source>
        <dbReference type="Proteomes" id="UP001163981"/>
    </source>
</evidence>
<dbReference type="PROSITE" id="PS51762">
    <property type="entry name" value="GH16_2"/>
    <property type="match status" value="1"/>
</dbReference>
<feature type="signal peptide" evidence="2">
    <location>
        <begin position="1"/>
        <end position="24"/>
    </location>
</feature>
<protein>
    <submittedName>
        <fullName evidence="4">Family 16 glycosylhydrolase</fullName>
    </submittedName>
</protein>
<feature type="chain" id="PRO_5047037285" evidence="2">
    <location>
        <begin position="25"/>
        <end position="554"/>
    </location>
</feature>
<comment type="similarity">
    <text evidence="1">Belongs to the glycosyl hydrolase 16 family.</text>
</comment>
<accession>A0ABY6NVF2</accession>
<dbReference type="CDD" id="cd08023">
    <property type="entry name" value="GH16_laminarinase_like"/>
    <property type="match status" value="1"/>
</dbReference>
<dbReference type="Pfam" id="PF00722">
    <property type="entry name" value="Glyco_hydro_16"/>
    <property type="match status" value="1"/>
</dbReference>
<proteinExistence type="inferred from homology"/>
<dbReference type="Proteomes" id="UP001163981">
    <property type="component" value="Chromosome"/>
</dbReference>
<dbReference type="InterPro" id="IPR000757">
    <property type="entry name" value="Beta-glucanase-like"/>
</dbReference>
<feature type="domain" description="GH16" evidence="3">
    <location>
        <begin position="301"/>
        <end position="554"/>
    </location>
</feature>
<dbReference type="RefSeq" id="WP_265165087.1">
    <property type="nucleotide sequence ID" value="NZ_CP069620.1"/>
</dbReference>
<keyword evidence="2" id="KW-0732">Signal</keyword>
<dbReference type="PROSITE" id="PS51257">
    <property type="entry name" value="PROKAR_LIPOPROTEIN"/>
    <property type="match status" value="1"/>
</dbReference>
<gene>
    <name evidence="4" type="ORF">JRG66_06590</name>
</gene>
<dbReference type="EMBL" id="CP069620">
    <property type="protein sequence ID" value="UZH56521.1"/>
    <property type="molecule type" value="Genomic_DNA"/>
</dbReference>
<keyword evidence="5" id="KW-1185">Reference proteome</keyword>
<dbReference type="InterPro" id="IPR013320">
    <property type="entry name" value="ConA-like_dom_sf"/>
</dbReference>
<evidence type="ECO:0000313" key="4">
    <source>
        <dbReference type="EMBL" id="UZH56521.1"/>
    </source>
</evidence>
<evidence type="ECO:0000256" key="2">
    <source>
        <dbReference type="SAM" id="SignalP"/>
    </source>
</evidence>
<evidence type="ECO:0000259" key="3">
    <source>
        <dbReference type="PROSITE" id="PS51762"/>
    </source>
</evidence>
<name>A0ABY6NVF2_9FLAO</name>
<organism evidence="4 5">
    <name type="scientific">Salinimicrobium tongyeongense</name>
    <dbReference type="NCBI Taxonomy" id="2809707"/>
    <lineage>
        <taxon>Bacteria</taxon>
        <taxon>Pseudomonadati</taxon>
        <taxon>Bacteroidota</taxon>
        <taxon>Flavobacteriia</taxon>
        <taxon>Flavobacteriales</taxon>
        <taxon>Flavobacteriaceae</taxon>
        <taxon>Salinimicrobium</taxon>
    </lineage>
</organism>
<sequence>MKNNLKIKNIFFILLLSVLAVGCAEEDFEFGELTSPKNLSVSTEVVGQSTDMPHGDGSGEVVFNASADGAMTYKYIFENGSSGTASNGTYTHQFSKIGTNVHTVTVVAYGPGGTATSTPVEVEVLVTYEPPAELIEKLIGKEWRIKASAPGHFGLGPVGGTTPVEWYSAPPDSKAGTGMYDDRYIFNADGTFTHIVDATNDDPTQDPTGTVFGRINLVDQLGASCSEEDGCTVDGADVLNIPYTDYTENWTISAPGGVETLNLTGTGFIGYYIGGDHTYEIFDRSVANELMLKSTDGNGEFDWWFVLTSEEEGAQEPEDFETEYNKLIWEQDFESGSLDTSIWNFETGNGENGWGNQEKQYYTTENAEVVDGNLVITAKAEASNGFNYTSSRITTKDNFEFKYGRVEARAKLPEGAGTWPAIWMLGSNFNEVGWPDSGEIDIMEHVGNDQNTIHGTLHYAGRSGGNADGGTTTVEGVSSEFHLYTVEWSPERIVFLVDNEVYHTYENSADSPFNQDFFLILNVAMGGNFGGEIDPAFSESSLIIDYIKVFQAEE</sequence>
<dbReference type="PANTHER" id="PTHR10963">
    <property type="entry name" value="GLYCOSYL HYDROLASE-RELATED"/>
    <property type="match status" value="1"/>
</dbReference>
<reference evidence="4" key="1">
    <citation type="submission" date="2021-02" db="EMBL/GenBank/DDBJ databases">
        <title>Salinimicrobium sp. nov. isolated from seawater in Tongyeong, Republic of Korea.</title>
        <authorList>
            <person name="Lee S.-J."/>
        </authorList>
    </citation>
    <scope>NUCLEOTIDE SEQUENCE</scope>
    <source>
        <strain evidence="4">HN-2-9-2</strain>
    </source>
</reference>
<dbReference type="InterPro" id="IPR050546">
    <property type="entry name" value="Glycosyl_Hydrlase_16"/>
</dbReference>
<dbReference type="Gene3D" id="2.60.120.200">
    <property type="match status" value="1"/>
</dbReference>